<evidence type="ECO:0000256" key="1">
    <source>
        <dbReference type="SAM" id="Phobius"/>
    </source>
</evidence>
<name>A0A6A3GNE6_9STRA</name>
<comment type="caution">
    <text evidence="3">The sequence shown here is derived from an EMBL/GenBank/DDBJ whole genome shotgun (WGS) entry which is preliminary data.</text>
</comment>
<keyword evidence="2" id="KW-0732">Signal</keyword>
<keyword evidence="1" id="KW-0472">Membrane</keyword>
<evidence type="ECO:0000313" key="4">
    <source>
        <dbReference type="EMBL" id="KAE9054122.1"/>
    </source>
</evidence>
<keyword evidence="1" id="KW-1133">Transmembrane helix</keyword>
<sequence>MHCSFGIFFHLLLRANCSSQAVQSSVASAVGTPRSFLSLPRATVFPVASFVCICELVPLAISSFIDSVKRYSSSAVWAICRRRSLRF</sequence>
<dbReference type="EMBL" id="QXGA01011834">
    <property type="protein sequence ID" value="KAE9054122.1"/>
    <property type="molecule type" value="Genomic_DNA"/>
</dbReference>
<feature type="signal peptide" evidence="2">
    <location>
        <begin position="1"/>
        <end position="19"/>
    </location>
</feature>
<keyword evidence="1" id="KW-0812">Transmembrane</keyword>
<protein>
    <recommendedName>
        <fullName evidence="9">Secreted protein</fullName>
    </recommendedName>
</protein>
<evidence type="ECO:0000313" key="6">
    <source>
        <dbReference type="Proteomes" id="UP000440367"/>
    </source>
</evidence>
<dbReference type="Proteomes" id="UP000440732">
    <property type="component" value="Unassembled WGS sequence"/>
</dbReference>
<evidence type="ECO:0000313" key="8">
    <source>
        <dbReference type="Proteomes" id="UP000460718"/>
    </source>
</evidence>
<evidence type="ECO:0000313" key="3">
    <source>
        <dbReference type="EMBL" id="KAE8958591.1"/>
    </source>
</evidence>
<evidence type="ECO:0000313" key="7">
    <source>
        <dbReference type="Proteomes" id="UP000440732"/>
    </source>
</evidence>
<feature type="chain" id="PRO_5036163982" description="Secreted protein" evidence="2">
    <location>
        <begin position="20"/>
        <end position="87"/>
    </location>
</feature>
<dbReference type="EMBL" id="QXFW01006716">
    <property type="protein sequence ID" value="KAE8958591.1"/>
    <property type="molecule type" value="Genomic_DNA"/>
</dbReference>
<dbReference type="AlphaFoldDB" id="A0A6A3GNE6"/>
<feature type="transmembrane region" description="Helical" evidence="1">
    <location>
        <begin position="45"/>
        <end position="65"/>
    </location>
</feature>
<evidence type="ECO:0000313" key="5">
    <source>
        <dbReference type="EMBL" id="KAE9176133.1"/>
    </source>
</evidence>
<dbReference type="Proteomes" id="UP000460718">
    <property type="component" value="Unassembled WGS sequence"/>
</dbReference>
<dbReference type="Proteomes" id="UP000440367">
    <property type="component" value="Unassembled WGS sequence"/>
</dbReference>
<evidence type="ECO:0008006" key="9">
    <source>
        <dbReference type="Google" id="ProtNLM"/>
    </source>
</evidence>
<accession>A0A6A3GNE6</accession>
<organism evidence="3 8">
    <name type="scientific">Phytophthora fragariae</name>
    <dbReference type="NCBI Taxonomy" id="53985"/>
    <lineage>
        <taxon>Eukaryota</taxon>
        <taxon>Sar</taxon>
        <taxon>Stramenopiles</taxon>
        <taxon>Oomycota</taxon>
        <taxon>Peronosporomycetes</taxon>
        <taxon>Peronosporales</taxon>
        <taxon>Peronosporaceae</taxon>
        <taxon>Phytophthora</taxon>
    </lineage>
</organism>
<proteinExistence type="predicted"/>
<reference evidence="3 8" key="1">
    <citation type="submission" date="2018-09" db="EMBL/GenBank/DDBJ databases">
        <title>Genomic investigation of the strawberry pathogen Phytophthora fragariae indicates pathogenicity is determined by transcriptional variation in three key races.</title>
        <authorList>
            <person name="Adams T.M."/>
            <person name="Armitage A.D."/>
            <person name="Sobczyk M.K."/>
            <person name="Bates H.J."/>
            <person name="Dunwell J.M."/>
            <person name="Nellist C.F."/>
            <person name="Harrison R.J."/>
        </authorList>
    </citation>
    <scope>NUCLEOTIDE SEQUENCE [LARGE SCALE GENOMIC DNA]</scope>
    <source>
        <strain evidence="5 6">BC-1</strain>
        <strain evidence="4 7">NOV-5</strain>
        <strain evidence="3 8">SCRP245</strain>
    </source>
</reference>
<dbReference type="EMBL" id="QXGD01003572">
    <property type="protein sequence ID" value="KAE9176133.1"/>
    <property type="molecule type" value="Genomic_DNA"/>
</dbReference>
<gene>
    <name evidence="5" type="ORF">PF002_g28614</name>
    <name evidence="4" type="ORF">PF006_g33342</name>
    <name evidence="3" type="ORF">PF011_g30714</name>
</gene>
<evidence type="ECO:0000256" key="2">
    <source>
        <dbReference type="SAM" id="SignalP"/>
    </source>
</evidence>